<sequence length="31" mass="3535">MASRFCYTTTNLHIIASAAYIHSITYEKSQI</sequence>
<organism evidence="1">
    <name type="scientific">Anguilla anguilla</name>
    <name type="common">European freshwater eel</name>
    <name type="synonym">Muraena anguilla</name>
    <dbReference type="NCBI Taxonomy" id="7936"/>
    <lineage>
        <taxon>Eukaryota</taxon>
        <taxon>Metazoa</taxon>
        <taxon>Chordata</taxon>
        <taxon>Craniata</taxon>
        <taxon>Vertebrata</taxon>
        <taxon>Euteleostomi</taxon>
        <taxon>Actinopterygii</taxon>
        <taxon>Neopterygii</taxon>
        <taxon>Teleostei</taxon>
        <taxon>Anguilliformes</taxon>
        <taxon>Anguillidae</taxon>
        <taxon>Anguilla</taxon>
    </lineage>
</organism>
<accession>A0A0E9R2Z2</accession>
<dbReference type="EMBL" id="GBXM01085046">
    <property type="protein sequence ID" value="JAH23531.1"/>
    <property type="molecule type" value="Transcribed_RNA"/>
</dbReference>
<name>A0A0E9R2Z2_ANGAN</name>
<proteinExistence type="predicted"/>
<protein>
    <submittedName>
        <fullName evidence="1">Uncharacterized protein</fullName>
    </submittedName>
</protein>
<reference evidence="1" key="1">
    <citation type="submission" date="2014-11" db="EMBL/GenBank/DDBJ databases">
        <authorList>
            <person name="Amaro Gonzalez C."/>
        </authorList>
    </citation>
    <scope>NUCLEOTIDE SEQUENCE</scope>
</reference>
<dbReference type="AlphaFoldDB" id="A0A0E9R2Z2"/>
<reference evidence="1" key="2">
    <citation type="journal article" date="2015" name="Fish Shellfish Immunol.">
        <title>Early steps in the European eel (Anguilla anguilla)-Vibrio vulnificus interaction in the gills: Role of the RtxA13 toxin.</title>
        <authorList>
            <person name="Callol A."/>
            <person name="Pajuelo D."/>
            <person name="Ebbesson L."/>
            <person name="Teles M."/>
            <person name="MacKenzie S."/>
            <person name="Amaro C."/>
        </authorList>
    </citation>
    <scope>NUCLEOTIDE SEQUENCE</scope>
</reference>
<evidence type="ECO:0000313" key="1">
    <source>
        <dbReference type="EMBL" id="JAH23531.1"/>
    </source>
</evidence>